<evidence type="ECO:0000313" key="1">
    <source>
        <dbReference type="EMBL" id="CAB5221776.1"/>
    </source>
</evidence>
<proteinExistence type="predicted"/>
<protein>
    <recommendedName>
        <fullName evidence="2">Tail assembly chaperone</fullName>
    </recommendedName>
</protein>
<gene>
    <name evidence="1" type="ORF">UFOVP359_63</name>
</gene>
<organism evidence="1">
    <name type="scientific">uncultured Caudovirales phage</name>
    <dbReference type="NCBI Taxonomy" id="2100421"/>
    <lineage>
        <taxon>Viruses</taxon>
        <taxon>Duplodnaviria</taxon>
        <taxon>Heunggongvirae</taxon>
        <taxon>Uroviricota</taxon>
        <taxon>Caudoviricetes</taxon>
        <taxon>Peduoviridae</taxon>
        <taxon>Maltschvirus</taxon>
        <taxon>Maltschvirus maltsch</taxon>
    </lineage>
</organism>
<accession>A0A6J7WUX3</accession>
<evidence type="ECO:0008006" key="2">
    <source>
        <dbReference type="Google" id="ProtNLM"/>
    </source>
</evidence>
<reference evidence="1" key="1">
    <citation type="submission" date="2020-05" db="EMBL/GenBank/DDBJ databases">
        <authorList>
            <person name="Chiriac C."/>
            <person name="Salcher M."/>
            <person name="Ghai R."/>
            <person name="Kavagutti S V."/>
        </authorList>
    </citation>
    <scope>NUCLEOTIDE SEQUENCE</scope>
</reference>
<name>A0A6J7WUX3_9CAUD</name>
<dbReference type="EMBL" id="LR798295">
    <property type="protein sequence ID" value="CAB5221776.1"/>
    <property type="molecule type" value="Genomic_DNA"/>
</dbReference>
<sequence>MATKIYESVDLELLDGTEVTIKPLNIKNLREVMKVWGTASEAKDEDEFLNVLLKCTKIAFKQYKPELAEDPERLEDALDLQTMYKILEVAADIRLNDPNLLAAAQELVGQN</sequence>